<evidence type="ECO:0000313" key="4">
    <source>
        <dbReference type="Proteomes" id="UP000298663"/>
    </source>
</evidence>
<accession>A0A4U5MCI6</accession>
<organism evidence="3 4">
    <name type="scientific">Steinernema carpocapsae</name>
    <name type="common">Entomopathogenic nematode</name>
    <dbReference type="NCBI Taxonomy" id="34508"/>
    <lineage>
        <taxon>Eukaryota</taxon>
        <taxon>Metazoa</taxon>
        <taxon>Ecdysozoa</taxon>
        <taxon>Nematoda</taxon>
        <taxon>Chromadorea</taxon>
        <taxon>Rhabditida</taxon>
        <taxon>Tylenchina</taxon>
        <taxon>Panagrolaimomorpha</taxon>
        <taxon>Strongyloidoidea</taxon>
        <taxon>Steinernematidae</taxon>
        <taxon>Steinernema</taxon>
    </lineage>
</organism>
<feature type="transmembrane region" description="Helical" evidence="2">
    <location>
        <begin position="67"/>
        <end position="88"/>
    </location>
</feature>
<keyword evidence="2" id="KW-1133">Transmembrane helix</keyword>
<name>A0A4U5MCI6_STECR</name>
<sequence>MLPPWTYYTPRSRRLVLVVSGGRSEAGPDRQAPFTLIRSPLSHRAVGRFTWNFFRFSFGQLAMESTLIAVFSTAIFVFAVNLAATVTCGMKKRPPLKKSPAHASAVDLLQPAKPKLSEKEELIAKGKKRGKNDYPTMDDVVSDWSSEEEKEKNPKNAPKSKLMSSSQEQSSTTPKKEKSNDVPS</sequence>
<keyword evidence="4" id="KW-1185">Reference proteome</keyword>
<dbReference type="EMBL" id="AZBU02000008">
    <property type="protein sequence ID" value="TKR66836.1"/>
    <property type="molecule type" value="Genomic_DNA"/>
</dbReference>
<evidence type="ECO:0000313" key="3">
    <source>
        <dbReference type="EMBL" id="TKR66836.1"/>
    </source>
</evidence>
<keyword evidence="2" id="KW-0472">Membrane</keyword>
<proteinExistence type="predicted"/>
<dbReference type="AlphaFoldDB" id="A0A4U5MCI6"/>
<keyword evidence="2" id="KW-0812">Transmembrane</keyword>
<evidence type="ECO:0000256" key="1">
    <source>
        <dbReference type="SAM" id="MobiDB-lite"/>
    </source>
</evidence>
<feature type="region of interest" description="Disordered" evidence="1">
    <location>
        <begin position="117"/>
        <end position="184"/>
    </location>
</feature>
<protein>
    <submittedName>
        <fullName evidence="3">Uncharacterized protein</fullName>
    </submittedName>
</protein>
<evidence type="ECO:0000256" key="2">
    <source>
        <dbReference type="SAM" id="Phobius"/>
    </source>
</evidence>
<feature type="region of interest" description="Disordered" evidence="1">
    <location>
        <begin position="92"/>
        <end position="111"/>
    </location>
</feature>
<dbReference type="OrthoDB" id="5875736at2759"/>
<reference evidence="3 4" key="2">
    <citation type="journal article" date="2019" name="G3 (Bethesda)">
        <title>Hybrid Assembly of the Genome of the Entomopathogenic Nematode Steinernema carpocapsae Identifies the X-Chromosome.</title>
        <authorList>
            <person name="Serra L."/>
            <person name="Macchietto M."/>
            <person name="Macias-Munoz A."/>
            <person name="McGill C.J."/>
            <person name="Rodriguez I.M."/>
            <person name="Rodriguez B."/>
            <person name="Murad R."/>
            <person name="Mortazavi A."/>
        </authorList>
    </citation>
    <scope>NUCLEOTIDE SEQUENCE [LARGE SCALE GENOMIC DNA]</scope>
    <source>
        <strain evidence="3 4">ALL</strain>
    </source>
</reference>
<feature type="compositionally biased region" description="Low complexity" evidence="1">
    <location>
        <begin position="155"/>
        <end position="173"/>
    </location>
</feature>
<comment type="caution">
    <text evidence="3">The sequence shown here is derived from an EMBL/GenBank/DDBJ whole genome shotgun (WGS) entry which is preliminary data.</text>
</comment>
<feature type="compositionally biased region" description="Basic and acidic residues" evidence="1">
    <location>
        <begin position="174"/>
        <end position="184"/>
    </location>
</feature>
<dbReference type="Proteomes" id="UP000298663">
    <property type="component" value="Unassembled WGS sequence"/>
</dbReference>
<reference evidence="3 4" key="1">
    <citation type="journal article" date="2015" name="Genome Biol.">
        <title>Comparative genomics of Steinernema reveals deeply conserved gene regulatory networks.</title>
        <authorList>
            <person name="Dillman A.R."/>
            <person name="Macchietto M."/>
            <person name="Porter C.F."/>
            <person name="Rogers A."/>
            <person name="Williams B."/>
            <person name="Antoshechkin I."/>
            <person name="Lee M.M."/>
            <person name="Goodwin Z."/>
            <person name="Lu X."/>
            <person name="Lewis E.E."/>
            <person name="Goodrich-Blair H."/>
            <person name="Stock S.P."/>
            <person name="Adams B.J."/>
            <person name="Sternberg P.W."/>
            <person name="Mortazavi A."/>
        </authorList>
    </citation>
    <scope>NUCLEOTIDE SEQUENCE [LARGE SCALE GENOMIC DNA]</scope>
    <source>
        <strain evidence="3 4">ALL</strain>
    </source>
</reference>
<gene>
    <name evidence="3" type="ORF">L596_023071</name>
</gene>